<proteinExistence type="predicted"/>
<dbReference type="AlphaFoldDB" id="A0A931GL77"/>
<dbReference type="Proteomes" id="UP000614047">
    <property type="component" value="Unassembled WGS sequence"/>
</dbReference>
<protein>
    <recommendedName>
        <fullName evidence="3">Amidohydrolase</fullName>
    </recommendedName>
</protein>
<comment type="caution">
    <text evidence="1">The sequence shown here is derived from an EMBL/GenBank/DDBJ whole genome shotgun (WGS) entry which is preliminary data.</text>
</comment>
<dbReference type="InterPro" id="IPR032466">
    <property type="entry name" value="Metal_Hydrolase"/>
</dbReference>
<gene>
    <name evidence="1" type="ORF">IW256_005841</name>
</gene>
<dbReference type="RefSeq" id="WP_197014005.1">
    <property type="nucleotide sequence ID" value="NZ_BAABES010000002.1"/>
</dbReference>
<sequence>MSYDWLTRSAEEEIGYDVDVLFGPWPSHPADLGFEGVLRRLRGAAVRRACAISTRGALFDAAGGNAETLRAARAADGEVTAVGTVDLRDAASAGDLLDGLVARGVRFVRLFTAEQGAEPGFPGHRRVVEEAVARGMVLLHDGDPRAFGPVLAGRGAEVIFLDLHAYLLADFLVLARDEPGFRATTRLLSAPDSIERVVGTLGADRLVFGSRTPFMDISPQTLRLRYARIGADERRLIAGGVVAGLLGEES</sequence>
<evidence type="ECO:0008006" key="3">
    <source>
        <dbReference type="Google" id="ProtNLM"/>
    </source>
</evidence>
<dbReference type="Gene3D" id="3.20.20.140">
    <property type="entry name" value="Metal-dependent hydrolases"/>
    <property type="match status" value="1"/>
</dbReference>
<dbReference type="SUPFAM" id="SSF51556">
    <property type="entry name" value="Metallo-dependent hydrolases"/>
    <property type="match status" value="1"/>
</dbReference>
<accession>A0A931GL77</accession>
<evidence type="ECO:0000313" key="1">
    <source>
        <dbReference type="EMBL" id="MBG6091728.1"/>
    </source>
</evidence>
<dbReference type="EMBL" id="JADOUA010000001">
    <property type="protein sequence ID" value="MBG6091728.1"/>
    <property type="molecule type" value="Genomic_DNA"/>
</dbReference>
<name>A0A931GL77_9ACTN</name>
<evidence type="ECO:0000313" key="2">
    <source>
        <dbReference type="Proteomes" id="UP000614047"/>
    </source>
</evidence>
<organism evidence="1 2">
    <name type="scientific">Actinomadura viridis</name>
    <dbReference type="NCBI Taxonomy" id="58110"/>
    <lineage>
        <taxon>Bacteria</taxon>
        <taxon>Bacillati</taxon>
        <taxon>Actinomycetota</taxon>
        <taxon>Actinomycetes</taxon>
        <taxon>Streptosporangiales</taxon>
        <taxon>Thermomonosporaceae</taxon>
        <taxon>Actinomadura</taxon>
    </lineage>
</organism>
<keyword evidence="2" id="KW-1185">Reference proteome</keyword>
<reference evidence="1" key="1">
    <citation type="submission" date="2020-11" db="EMBL/GenBank/DDBJ databases">
        <title>Sequencing the genomes of 1000 actinobacteria strains.</title>
        <authorList>
            <person name="Klenk H.-P."/>
        </authorList>
    </citation>
    <scope>NUCLEOTIDE SEQUENCE</scope>
    <source>
        <strain evidence="1">DSM 43175</strain>
    </source>
</reference>